<dbReference type="AlphaFoldDB" id="A0A024U919"/>
<name>A0A024U919_9STRA</name>
<dbReference type="RefSeq" id="XP_008868158.1">
    <property type="nucleotide sequence ID" value="XM_008869936.1"/>
</dbReference>
<accession>A0A024U919</accession>
<dbReference type="GeneID" id="20082316"/>
<dbReference type="VEuPathDB" id="FungiDB:H310_05266"/>
<organism evidence="1">
    <name type="scientific">Aphanomyces invadans</name>
    <dbReference type="NCBI Taxonomy" id="157072"/>
    <lineage>
        <taxon>Eukaryota</taxon>
        <taxon>Sar</taxon>
        <taxon>Stramenopiles</taxon>
        <taxon>Oomycota</taxon>
        <taxon>Saprolegniomycetes</taxon>
        <taxon>Saprolegniales</taxon>
        <taxon>Verrucalvaceae</taxon>
        <taxon>Aphanomyces</taxon>
    </lineage>
</organism>
<gene>
    <name evidence="1" type="ORF">H310_05266</name>
</gene>
<reference evidence="1" key="1">
    <citation type="submission" date="2013-12" db="EMBL/GenBank/DDBJ databases">
        <title>The Genome Sequence of Aphanomyces invadans NJM9701.</title>
        <authorList>
            <consortium name="The Broad Institute Genomics Platform"/>
            <person name="Russ C."/>
            <person name="Tyler B."/>
            <person name="van West P."/>
            <person name="Dieguez-Uribeondo J."/>
            <person name="Young S.K."/>
            <person name="Zeng Q."/>
            <person name="Gargeya S."/>
            <person name="Fitzgerald M."/>
            <person name="Abouelleil A."/>
            <person name="Alvarado L."/>
            <person name="Chapman S.B."/>
            <person name="Gainer-Dewar J."/>
            <person name="Goldberg J."/>
            <person name="Griggs A."/>
            <person name="Gujja S."/>
            <person name="Hansen M."/>
            <person name="Howarth C."/>
            <person name="Imamovic A."/>
            <person name="Ireland A."/>
            <person name="Larimer J."/>
            <person name="McCowan C."/>
            <person name="Murphy C."/>
            <person name="Pearson M."/>
            <person name="Poon T.W."/>
            <person name="Priest M."/>
            <person name="Roberts A."/>
            <person name="Saif S."/>
            <person name="Shea T."/>
            <person name="Sykes S."/>
            <person name="Wortman J."/>
            <person name="Nusbaum C."/>
            <person name="Birren B."/>
        </authorList>
    </citation>
    <scope>NUCLEOTIDE SEQUENCE [LARGE SCALE GENOMIC DNA]</scope>
    <source>
        <strain evidence="1">NJM9701</strain>
    </source>
</reference>
<evidence type="ECO:0000313" key="1">
    <source>
        <dbReference type="EMBL" id="ETW02774.1"/>
    </source>
</evidence>
<dbReference type="OrthoDB" id="79565at2759"/>
<proteinExistence type="predicted"/>
<sequence>MNGVIVVDLRGGGLVYGKALSASFAKHHPHKTHMNLAALLFAIYNYAASVTTDAAAAGLRQYETHIERLVFEVAPTKQWLVVVFAATRGLPEDQLWRMTNRLAQGLDSFDAPATESRVSQSKRLHGILCQILYESILCMAKALVANVNALQVVVYCTPPKSFHDDVRAPELSASATIPSHSSTRHFTIASVSSRWRRRWHALWRTNSSRHHQVQPQLGMPPSGSAVEALVDYTRTNERRVLVSCPTVDGEHATAPDEWTTSTVEAVLASSTRIDGSRIHKAARSATTKMSWLVLEWDRLHVLVLQSGEPTMPHCCASPEAPTNPWPPNVESRLQTLLAVADNTWGLMPPPPPHHNG</sequence>
<protein>
    <submittedName>
        <fullName evidence="1">Uncharacterized protein</fullName>
    </submittedName>
</protein>
<dbReference type="EMBL" id="KI913960">
    <property type="protein sequence ID" value="ETW02774.1"/>
    <property type="molecule type" value="Genomic_DNA"/>
</dbReference>